<proteinExistence type="inferred from homology"/>
<evidence type="ECO:0000256" key="2">
    <source>
        <dbReference type="SAM" id="MobiDB-lite"/>
    </source>
</evidence>
<dbReference type="InterPro" id="IPR029036">
    <property type="entry name" value="P5CR_dimer"/>
</dbReference>
<feature type="domain" description="Pyrroline-5-carboxylate reductase dimerisation" evidence="4">
    <location>
        <begin position="187"/>
        <end position="278"/>
    </location>
</feature>
<dbReference type="Proteomes" id="UP001610444">
    <property type="component" value="Unassembled WGS sequence"/>
</dbReference>
<dbReference type="Pfam" id="PF03807">
    <property type="entry name" value="F420_oxidored"/>
    <property type="match status" value="1"/>
</dbReference>
<dbReference type="SUPFAM" id="SSF48179">
    <property type="entry name" value="6-phosphogluconate dehydrogenase C-terminal domain-like"/>
    <property type="match status" value="1"/>
</dbReference>
<dbReference type="PANTHER" id="PTHR11645:SF21">
    <property type="entry name" value="HYPOTHETICAL PYRROLINE-5-CARBOXYLATE REDUCTASE (EUROFUNG)"/>
    <property type="match status" value="1"/>
</dbReference>
<feature type="compositionally biased region" description="Polar residues" evidence="2">
    <location>
        <begin position="1"/>
        <end position="12"/>
    </location>
</feature>
<keyword evidence="6" id="KW-1185">Reference proteome</keyword>
<evidence type="ECO:0000256" key="1">
    <source>
        <dbReference type="ARBA" id="ARBA00005525"/>
    </source>
</evidence>
<feature type="region of interest" description="Disordered" evidence="2">
    <location>
        <begin position="287"/>
        <end position="308"/>
    </location>
</feature>
<evidence type="ECO:0000259" key="3">
    <source>
        <dbReference type="Pfam" id="PF03807"/>
    </source>
</evidence>
<protein>
    <submittedName>
        <fullName evidence="5">Pyrroline-5-carboxylate reductase</fullName>
    </submittedName>
</protein>
<feature type="region of interest" description="Disordered" evidence="2">
    <location>
        <begin position="1"/>
        <end position="28"/>
    </location>
</feature>
<dbReference type="PANTHER" id="PTHR11645">
    <property type="entry name" value="PYRROLINE-5-CARBOXYLATE REDUCTASE"/>
    <property type="match status" value="1"/>
</dbReference>
<dbReference type="InterPro" id="IPR008927">
    <property type="entry name" value="6-PGluconate_DH-like_C_sf"/>
</dbReference>
<feature type="domain" description="Pyrroline-5-carboxylate reductase catalytic N-terminal" evidence="3">
    <location>
        <begin position="4"/>
        <end position="106"/>
    </location>
</feature>
<evidence type="ECO:0000313" key="6">
    <source>
        <dbReference type="Proteomes" id="UP001610444"/>
    </source>
</evidence>
<feature type="compositionally biased region" description="Polar residues" evidence="2">
    <location>
        <begin position="289"/>
        <end position="308"/>
    </location>
</feature>
<dbReference type="RefSeq" id="XP_070896379.1">
    <property type="nucleotide sequence ID" value="XM_071036417.1"/>
</dbReference>
<comment type="caution">
    <text evidence="5">The sequence shown here is derived from an EMBL/GenBank/DDBJ whole genome shotgun (WGS) entry which is preliminary data.</text>
</comment>
<dbReference type="GeneID" id="98151581"/>
<dbReference type="Gene3D" id="3.40.50.720">
    <property type="entry name" value="NAD(P)-binding Rossmann-like Domain"/>
    <property type="match status" value="1"/>
</dbReference>
<gene>
    <name evidence="5" type="ORF">BJX68DRAFT_138069</name>
</gene>
<dbReference type="InterPro" id="IPR036291">
    <property type="entry name" value="NAD(P)-bd_dom_sf"/>
</dbReference>
<evidence type="ECO:0000313" key="5">
    <source>
        <dbReference type="EMBL" id="KAL2844913.1"/>
    </source>
</evidence>
<dbReference type="Pfam" id="PF14748">
    <property type="entry name" value="P5CR_dimer"/>
    <property type="match status" value="1"/>
</dbReference>
<organism evidence="5 6">
    <name type="scientific">Aspergillus pseudodeflectus</name>
    <dbReference type="NCBI Taxonomy" id="176178"/>
    <lineage>
        <taxon>Eukaryota</taxon>
        <taxon>Fungi</taxon>
        <taxon>Dikarya</taxon>
        <taxon>Ascomycota</taxon>
        <taxon>Pezizomycotina</taxon>
        <taxon>Eurotiomycetes</taxon>
        <taxon>Eurotiomycetidae</taxon>
        <taxon>Eurotiales</taxon>
        <taxon>Aspergillaceae</taxon>
        <taxon>Aspergillus</taxon>
        <taxon>Aspergillus subgen. Nidulantes</taxon>
    </lineage>
</organism>
<dbReference type="Gene3D" id="1.10.3730.10">
    <property type="entry name" value="ProC C-terminal domain-like"/>
    <property type="match status" value="1"/>
</dbReference>
<dbReference type="InterPro" id="IPR028939">
    <property type="entry name" value="P5C_Rdtase_cat_N"/>
</dbReference>
<sequence length="308" mass="33364">MSSTGNMGQSLLSGLLAATSPPPDEDNEKLTHFIVTTRRRETAEKLRQLHNEDRHRLTIYTSENNLPAIRESGTVILACRPGDLDGILNTEGLRVELSKKLVISVLQTRTPQEIVDALNDRVQVNGQATNLVPTVVRALPNLAAGWRLSMTIIENPEPLPEERLAMVTWIFEQIGAVKFLFGDAFYAGAMLAGAGPAVMSIALSGMFDGCVEAGLTQAETIAIGHRMLLGLAAPMGRQHHLLQMRESAATCPKGPIIKTLNQIEKHGVRGLLADAMVEGISCFARESPSGVTRQGPRSTQSRFILSVN</sequence>
<evidence type="ECO:0000259" key="4">
    <source>
        <dbReference type="Pfam" id="PF14748"/>
    </source>
</evidence>
<dbReference type="EMBL" id="JBFXLR010000039">
    <property type="protein sequence ID" value="KAL2844913.1"/>
    <property type="molecule type" value="Genomic_DNA"/>
</dbReference>
<accession>A0ABR4JXY8</accession>
<comment type="similarity">
    <text evidence="1">Belongs to the pyrroline-5-carboxylate reductase family.</text>
</comment>
<dbReference type="SUPFAM" id="SSF51735">
    <property type="entry name" value="NAD(P)-binding Rossmann-fold domains"/>
    <property type="match status" value="1"/>
</dbReference>
<reference evidence="5 6" key="1">
    <citation type="submission" date="2024-07" db="EMBL/GenBank/DDBJ databases">
        <title>Section-level genome sequencing and comparative genomics of Aspergillus sections Usti and Cavernicolus.</title>
        <authorList>
            <consortium name="Lawrence Berkeley National Laboratory"/>
            <person name="Nybo J.L."/>
            <person name="Vesth T.C."/>
            <person name="Theobald S."/>
            <person name="Frisvad J.C."/>
            <person name="Larsen T.O."/>
            <person name="Kjaerboelling I."/>
            <person name="Rothschild-Mancinelli K."/>
            <person name="Lyhne E.K."/>
            <person name="Kogle M.E."/>
            <person name="Barry K."/>
            <person name="Clum A."/>
            <person name="Na H."/>
            <person name="Ledsgaard L."/>
            <person name="Lin J."/>
            <person name="Lipzen A."/>
            <person name="Kuo A."/>
            <person name="Riley R."/>
            <person name="Mondo S."/>
            <person name="LaButti K."/>
            <person name="Haridas S."/>
            <person name="Pangalinan J."/>
            <person name="Salamov A.A."/>
            <person name="Simmons B.A."/>
            <person name="Magnuson J.K."/>
            <person name="Chen J."/>
            <person name="Drula E."/>
            <person name="Henrissat B."/>
            <person name="Wiebenga A."/>
            <person name="Lubbers R.J."/>
            <person name="Gomes A.C."/>
            <person name="Macurrencykelacurrency M.R."/>
            <person name="Stajich J."/>
            <person name="Grigoriev I.V."/>
            <person name="Mortensen U.H."/>
            <person name="De vries R.P."/>
            <person name="Baker S.E."/>
            <person name="Andersen M.R."/>
        </authorList>
    </citation>
    <scope>NUCLEOTIDE SEQUENCE [LARGE SCALE GENOMIC DNA]</scope>
    <source>
        <strain evidence="5 6">CBS 756.74</strain>
    </source>
</reference>
<name>A0ABR4JXY8_9EURO</name>